<feature type="domain" description="Tyr recombinase" evidence="5">
    <location>
        <begin position="206"/>
        <end position="380"/>
    </location>
</feature>
<name>A0A151KYJ2_9VIBR</name>
<accession>A0A151KYJ2</accession>
<comment type="similarity">
    <text evidence="1">Belongs to the 'phage' integrase family.</text>
</comment>
<gene>
    <name evidence="6" type="ORF">ATY37_14875</name>
</gene>
<dbReference type="GO" id="GO:0006310">
    <property type="term" value="P:DNA recombination"/>
    <property type="evidence" value="ECO:0007669"/>
    <property type="project" value="UniProtKB-KW"/>
</dbReference>
<dbReference type="RefSeq" id="WP_061896931.1">
    <property type="nucleotide sequence ID" value="NZ_LOBR01000032.1"/>
</dbReference>
<dbReference type="PANTHER" id="PTHR30629:SF6">
    <property type="entry name" value="PROPHAGE INTEGRASE INTA-RELATED"/>
    <property type="match status" value="1"/>
</dbReference>
<dbReference type="PROSITE" id="PS51898">
    <property type="entry name" value="TYR_RECOMBINASE"/>
    <property type="match status" value="1"/>
</dbReference>
<keyword evidence="3" id="KW-0238">DNA-binding</keyword>
<keyword evidence="4" id="KW-0233">DNA recombination</keyword>
<reference evidence="7" key="1">
    <citation type="submission" date="2015-12" db="EMBL/GenBank/DDBJ databases">
        <authorList>
            <person name="Shamseldin A."/>
            <person name="Moawad H."/>
            <person name="Abd El-Rahim W.M."/>
            <person name="Sadowsky M.J."/>
        </authorList>
    </citation>
    <scope>NUCLEOTIDE SEQUENCE [LARGE SCALE GENOMIC DNA]</scope>
    <source>
        <strain evidence="7">2538-88</strain>
    </source>
</reference>
<organism evidence="6 7">
    <name type="scientific">Vibrio cidicii</name>
    <dbReference type="NCBI Taxonomy" id="1763883"/>
    <lineage>
        <taxon>Bacteria</taxon>
        <taxon>Pseudomonadati</taxon>
        <taxon>Pseudomonadota</taxon>
        <taxon>Gammaproteobacteria</taxon>
        <taxon>Vibrionales</taxon>
        <taxon>Vibrionaceae</taxon>
        <taxon>Vibrio</taxon>
    </lineage>
</organism>
<dbReference type="GO" id="GO:0015074">
    <property type="term" value="P:DNA integration"/>
    <property type="evidence" value="ECO:0007669"/>
    <property type="project" value="UniProtKB-KW"/>
</dbReference>
<comment type="caution">
    <text evidence="6">The sequence shown here is derived from an EMBL/GenBank/DDBJ whole genome shotgun (WGS) entry which is preliminary data.</text>
</comment>
<dbReference type="InterPro" id="IPR011010">
    <property type="entry name" value="DNA_brk_join_enz"/>
</dbReference>
<keyword evidence="2" id="KW-0229">DNA integration</keyword>
<evidence type="ECO:0000259" key="5">
    <source>
        <dbReference type="PROSITE" id="PS51898"/>
    </source>
</evidence>
<dbReference type="InterPro" id="IPR050808">
    <property type="entry name" value="Phage_Integrase"/>
</dbReference>
<protein>
    <submittedName>
        <fullName evidence="6">Integrase</fullName>
    </submittedName>
</protein>
<dbReference type="CDD" id="cd00801">
    <property type="entry name" value="INT_P4_C"/>
    <property type="match status" value="1"/>
</dbReference>
<evidence type="ECO:0000313" key="6">
    <source>
        <dbReference type="EMBL" id="KYN88888.1"/>
    </source>
</evidence>
<evidence type="ECO:0000256" key="2">
    <source>
        <dbReference type="ARBA" id="ARBA00022908"/>
    </source>
</evidence>
<dbReference type="Gene3D" id="1.10.443.10">
    <property type="entry name" value="Intergrase catalytic core"/>
    <property type="match status" value="1"/>
</dbReference>
<dbReference type="AlphaFoldDB" id="A0A151KYJ2"/>
<dbReference type="InterPro" id="IPR002104">
    <property type="entry name" value="Integrase_catalytic"/>
</dbReference>
<evidence type="ECO:0000256" key="3">
    <source>
        <dbReference type="ARBA" id="ARBA00023125"/>
    </source>
</evidence>
<evidence type="ECO:0000256" key="4">
    <source>
        <dbReference type="ARBA" id="ARBA00023172"/>
    </source>
</evidence>
<dbReference type="InterPro" id="IPR013762">
    <property type="entry name" value="Integrase-like_cat_sf"/>
</dbReference>
<dbReference type="SUPFAM" id="SSF56349">
    <property type="entry name" value="DNA breaking-rejoining enzymes"/>
    <property type="match status" value="1"/>
</dbReference>
<dbReference type="PANTHER" id="PTHR30629">
    <property type="entry name" value="PROPHAGE INTEGRASE"/>
    <property type="match status" value="1"/>
</dbReference>
<dbReference type="Proteomes" id="UP000075346">
    <property type="component" value="Unassembled WGS sequence"/>
</dbReference>
<dbReference type="InterPro" id="IPR010998">
    <property type="entry name" value="Integrase_recombinase_N"/>
</dbReference>
<evidence type="ECO:0000313" key="7">
    <source>
        <dbReference type="Proteomes" id="UP000075346"/>
    </source>
</evidence>
<dbReference type="EMBL" id="LOBR01000032">
    <property type="protein sequence ID" value="KYN88888.1"/>
    <property type="molecule type" value="Genomic_DNA"/>
</dbReference>
<dbReference type="Pfam" id="PF00589">
    <property type="entry name" value="Phage_integrase"/>
    <property type="match status" value="1"/>
</dbReference>
<proteinExistence type="inferred from homology"/>
<evidence type="ECO:0000256" key="1">
    <source>
        <dbReference type="ARBA" id="ARBA00008857"/>
    </source>
</evidence>
<sequence>MRTVEAVLSDAAIKRHLNDAAVYQLKDPRHSLYLRYNTARTGGSWLLVHYAKGKQVRAKIGAWPVTPAKVIFDRLGTIKVDMGQNPANADVCIGQFSTVGDLLRWYQERVSKNRSMSQSRKVNTKSMIKCHLLPRLGDIELEHVSRQLLDTQLMWPLQERYELSMVRCVFAALKVAFKQAKKLKLIEENPLADLRFSEFIDAAIAIKDAKVRPEHVKSIIESLGKHDDVSQALIVMMLAHGTRIGETRQARWDHIDFDSREWFIPSEHTKTKSAHRLPLTDEMISYLQQYRASQKSDSVFLFPSARKRDSMSAGIASKKVKAVSNGQWTAHDLRKVARTVWADLGVDYMVSEILLNHALSKLDKTYVHTFVEAKKREALTGYHAWLNLQSLI</sequence>
<dbReference type="Gene3D" id="1.10.150.130">
    <property type="match status" value="1"/>
</dbReference>
<dbReference type="GO" id="GO:0003677">
    <property type="term" value="F:DNA binding"/>
    <property type="evidence" value="ECO:0007669"/>
    <property type="project" value="UniProtKB-KW"/>
</dbReference>